<dbReference type="PROSITE" id="PS51186">
    <property type="entry name" value="GNAT"/>
    <property type="match status" value="1"/>
</dbReference>
<dbReference type="Proteomes" id="UP001597389">
    <property type="component" value="Unassembled WGS sequence"/>
</dbReference>
<accession>A0ABW4Z7V2</accession>
<gene>
    <name evidence="2" type="ORF">ACFSW8_01850</name>
</gene>
<keyword evidence="3" id="KW-1185">Reference proteome</keyword>
<feature type="domain" description="N-acetyltransferase" evidence="1">
    <location>
        <begin position="1"/>
        <end position="153"/>
    </location>
</feature>
<dbReference type="Pfam" id="PF13508">
    <property type="entry name" value="Acetyltransf_7"/>
    <property type="match status" value="1"/>
</dbReference>
<dbReference type="SUPFAM" id="SSF55729">
    <property type="entry name" value="Acyl-CoA N-acyltransferases (Nat)"/>
    <property type="match status" value="1"/>
</dbReference>
<protein>
    <submittedName>
        <fullName evidence="2">GNAT family N-acetyltransferase</fullName>
        <ecNumber evidence="2">2.3.-.-</ecNumber>
    </submittedName>
</protein>
<dbReference type="GO" id="GO:0016746">
    <property type="term" value="F:acyltransferase activity"/>
    <property type="evidence" value="ECO:0007669"/>
    <property type="project" value="UniProtKB-KW"/>
</dbReference>
<dbReference type="CDD" id="cd04301">
    <property type="entry name" value="NAT_SF"/>
    <property type="match status" value="1"/>
</dbReference>
<reference evidence="3" key="1">
    <citation type="journal article" date="2019" name="Int. J. Syst. Evol. Microbiol.">
        <title>The Global Catalogue of Microorganisms (GCM) 10K type strain sequencing project: providing services to taxonomists for standard genome sequencing and annotation.</title>
        <authorList>
            <consortium name="The Broad Institute Genomics Platform"/>
            <consortium name="The Broad Institute Genome Sequencing Center for Infectious Disease"/>
            <person name="Wu L."/>
            <person name="Ma J."/>
        </authorList>
    </citation>
    <scope>NUCLEOTIDE SEQUENCE [LARGE SCALE GENOMIC DNA]</scope>
    <source>
        <strain evidence="3">CCUG 57942</strain>
    </source>
</reference>
<dbReference type="EMBL" id="JBHUJB010000009">
    <property type="protein sequence ID" value="MFD2157636.1"/>
    <property type="molecule type" value="Genomic_DNA"/>
</dbReference>
<comment type="caution">
    <text evidence="2">The sequence shown here is derived from an EMBL/GenBank/DDBJ whole genome shotgun (WGS) entry which is preliminary data.</text>
</comment>
<dbReference type="InterPro" id="IPR016181">
    <property type="entry name" value="Acyl_CoA_acyltransferase"/>
</dbReference>
<dbReference type="Gene3D" id="3.40.630.30">
    <property type="match status" value="1"/>
</dbReference>
<evidence type="ECO:0000259" key="1">
    <source>
        <dbReference type="PROSITE" id="PS51186"/>
    </source>
</evidence>
<keyword evidence="2" id="KW-0012">Acyltransferase</keyword>
<proteinExistence type="predicted"/>
<organism evidence="2 3">
    <name type="scientific">Rubritalea tangerina</name>
    <dbReference type="NCBI Taxonomy" id="430798"/>
    <lineage>
        <taxon>Bacteria</taxon>
        <taxon>Pseudomonadati</taxon>
        <taxon>Verrucomicrobiota</taxon>
        <taxon>Verrucomicrobiia</taxon>
        <taxon>Verrucomicrobiales</taxon>
        <taxon>Rubritaleaceae</taxon>
        <taxon>Rubritalea</taxon>
    </lineage>
</organism>
<evidence type="ECO:0000313" key="2">
    <source>
        <dbReference type="EMBL" id="MFD2157636.1"/>
    </source>
</evidence>
<dbReference type="InterPro" id="IPR000182">
    <property type="entry name" value="GNAT_dom"/>
</dbReference>
<dbReference type="EC" id="2.3.-.-" evidence="2"/>
<dbReference type="RefSeq" id="WP_377089914.1">
    <property type="nucleotide sequence ID" value="NZ_JBHSJL010000014.1"/>
</dbReference>
<sequence length="176" mass="19161">MQIRSAQPLDAPSIHDLHLNAFPKEEAASVAQLACRLIKEPSTPASLHLVAEEAQQILAHVSFSPVFAKSSLDLLGYILAPLAVQPHNQKQGLGSQLIKQGIAQLTELSAPLLFVYGDPKYYCRFGFREQVAAQYLPAYPLNYPSGWLALPLADSNILPAPSPIRCVPALDAPNLW</sequence>
<keyword evidence="2" id="KW-0808">Transferase</keyword>
<evidence type="ECO:0000313" key="3">
    <source>
        <dbReference type="Proteomes" id="UP001597389"/>
    </source>
</evidence>
<name>A0ABW4Z7V2_9BACT</name>